<keyword evidence="4" id="KW-1003">Cell membrane</keyword>
<keyword evidence="6" id="KW-0812">Transmembrane</keyword>
<protein>
    <submittedName>
        <fullName evidence="12">Energy transducer TonB</fullName>
    </submittedName>
</protein>
<evidence type="ECO:0000256" key="5">
    <source>
        <dbReference type="ARBA" id="ARBA00022519"/>
    </source>
</evidence>
<keyword evidence="9" id="KW-0472">Membrane</keyword>
<reference evidence="12 13" key="1">
    <citation type="submission" date="2020-05" db="EMBL/GenBank/DDBJ databases">
        <title>Distinct polysaccharide utilization as determinants for interspecies competition between intestinal Prevotella spp.</title>
        <authorList>
            <person name="Galvez E.J.C."/>
            <person name="Iljazovic A."/>
            <person name="Strowig T."/>
        </authorList>
    </citation>
    <scope>NUCLEOTIDE SEQUENCE [LARGE SCALE GENOMIC DNA]</scope>
    <source>
        <strain evidence="12 13">PMUR</strain>
    </source>
</reference>
<dbReference type="NCBIfam" id="TIGR01352">
    <property type="entry name" value="tonB_Cterm"/>
    <property type="match status" value="1"/>
</dbReference>
<feature type="chain" id="PRO_5045775419" evidence="10">
    <location>
        <begin position="21"/>
        <end position="372"/>
    </location>
</feature>
<evidence type="ECO:0000256" key="7">
    <source>
        <dbReference type="ARBA" id="ARBA00022927"/>
    </source>
</evidence>
<dbReference type="PROSITE" id="PS52015">
    <property type="entry name" value="TONB_CTD"/>
    <property type="match status" value="1"/>
</dbReference>
<comment type="caution">
    <text evidence="12">The sequence shown here is derived from an EMBL/GenBank/DDBJ whole genome shotgun (WGS) entry which is preliminary data.</text>
</comment>
<dbReference type="Pfam" id="PF03544">
    <property type="entry name" value="TonB_C"/>
    <property type="match status" value="1"/>
</dbReference>
<evidence type="ECO:0000256" key="4">
    <source>
        <dbReference type="ARBA" id="ARBA00022475"/>
    </source>
</evidence>
<name>A0ABX2AL16_9BACT</name>
<feature type="domain" description="TonB C-terminal" evidence="11">
    <location>
        <begin position="282"/>
        <end position="372"/>
    </location>
</feature>
<evidence type="ECO:0000256" key="3">
    <source>
        <dbReference type="ARBA" id="ARBA00022448"/>
    </source>
</evidence>
<accession>A0ABX2AL16</accession>
<dbReference type="InterPro" id="IPR037682">
    <property type="entry name" value="TonB_C"/>
</dbReference>
<dbReference type="PANTHER" id="PTHR33446">
    <property type="entry name" value="PROTEIN TONB-RELATED"/>
    <property type="match status" value="1"/>
</dbReference>
<evidence type="ECO:0000256" key="8">
    <source>
        <dbReference type="ARBA" id="ARBA00022989"/>
    </source>
</evidence>
<evidence type="ECO:0000313" key="13">
    <source>
        <dbReference type="Proteomes" id="UP000714420"/>
    </source>
</evidence>
<dbReference type="EMBL" id="JABKKF010000002">
    <property type="protein sequence ID" value="NPD91470.1"/>
    <property type="molecule type" value="Genomic_DNA"/>
</dbReference>
<keyword evidence="5" id="KW-0997">Cell inner membrane</keyword>
<organism evidence="12 13">
    <name type="scientific">Xylanibacter muris</name>
    <dbReference type="NCBI Taxonomy" id="2736290"/>
    <lineage>
        <taxon>Bacteria</taxon>
        <taxon>Pseudomonadati</taxon>
        <taxon>Bacteroidota</taxon>
        <taxon>Bacteroidia</taxon>
        <taxon>Bacteroidales</taxon>
        <taxon>Prevotellaceae</taxon>
        <taxon>Xylanibacter</taxon>
    </lineage>
</organism>
<dbReference type="InterPro" id="IPR003538">
    <property type="entry name" value="TonB"/>
</dbReference>
<evidence type="ECO:0000256" key="6">
    <source>
        <dbReference type="ARBA" id="ARBA00022692"/>
    </source>
</evidence>
<dbReference type="Gene3D" id="3.30.1150.10">
    <property type="match status" value="1"/>
</dbReference>
<comment type="similarity">
    <text evidence="2">Belongs to the TonB family.</text>
</comment>
<evidence type="ECO:0000256" key="9">
    <source>
        <dbReference type="ARBA" id="ARBA00023136"/>
    </source>
</evidence>
<dbReference type="RefSeq" id="WP_172274027.1">
    <property type="nucleotide sequence ID" value="NZ_CASGMU010000002.1"/>
</dbReference>
<proteinExistence type="inferred from homology"/>
<keyword evidence="3" id="KW-0813">Transport</keyword>
<dbReference type="InterPro" id="IPR051045">
    <property type="entry name" value="TonB-dependent_transducer"/>
</dbReference>
<dbReference type="Proteomes" id="UP000714420">
    <property type="component" value="Unassembled WGS sequence"/>
</dbReference>
<evidence type="ECO:0000256" key="1">
    <source>
        <dbReference type="ARBA" id="ARBA00004383"/>
    </source>
</evidence>
<gene>
    <name evidence="12" type="ORF">HPS56_03725</name>
</gene>
<sequence length="372" mass="40801">MKRTLMVISAVLATAVAASAQVKIPFDVPLPTWKMLVTAKHEDNPPIVNRKPNASSENLVRYCGGEDCSYRWMAPSMFLKDGEEKVTIGTYDVIPVKSQGNGWVNIEYVTDEGDFSGWSPAYGLRSVETFKLTKSDIAESVSMIAWEAGGELYVVFDGGGVPGYNTFYVGKLKDGYVVCPFYCVLEIDYGSKHPGILNGFLGDNPDGLSKFTYRDVEYILGHAQKSNTCPFVVFGYKNTEGEKQEGSVCTYMVSNRNDGQEIKPSEDNAVYTEVETPATYAGGLAAMFTQIARNQRYPLAAQEMGVQGKVIVSFVIEKDGRIGETKVVKSVDPDLDREAVRVVKTLSGFSPGKIGGKVVRTKMSIPITFKLK</sequence>
<keyword evidence="10" id="KW-0732">Signal</keyword>
<dbReference type="SUPFAM" id="SSF74653">
    <property type="entry name" value="TolA/TonB C-terminal domain"/>
    <property type="match status" value="1"/>
</dbReference>
<evidence type="ECO:0000256" key="10">
    <source>
        <dbReference type="SAM" id="SignalP"/>
    </source>
</evidence>
<evidence type="ECO:0000313" key="12">
    <source>
        <dbReference type="EMBL" id="NPD91470.1"/>
    </source>
</evidence>
<evidence type="ECO:0000259" key="11">
    <source>
        <dbReference type="PROSITE" id="PS52015"/>
    </source>
</evidence>
<keyword evidence="13" id="KW-1185">Reference proteome</keyword>
<comment type="subcellular location">
    <subcellularLocation>
        <location evidence="1">Cell inner membrane</location>
        <topology evidence="1">Single-pass membrane protein</topology>
        <orientation evidence="1">Periplasmic side</orientation>
    </subcellularLocation>
</comment>
<keyword evidence="7" id="KW-0653">Protein transport</keyword>
<dbReference type="PANTHER" id="PTHR33446:SF2">
    <property type="entry name" value="PROTEIN TONB"/>
    <property type="match status" value="1"/>
</dbReference>
<keyword evidence="8" id="KW-1133">Transmembrane helix</keyword>
<evidence type="ECO:0000256" key="2">
    <source>
        <dbReference type="ARBA" id="ARBA00006555"/>
    </source>
</evidence>
<feature type="signal peptide" evidence="10">
    <location>
        <begin position="1"/>
        <end position="20"/>
    </location>
</feature>
<dbReference type="InterPro" id="IPR006260">
    <property type="entry name" value="TonB/TolA_C"/>
</dbReference>
<dbReference type="PRINTS" id="PR01374">
    <property type="entry name" value="TONBPROTEIN"/>
</dbReference>